<keyword evidence="2" id="KW-1185">Reference proteome</keyword>
<protein>
    <submittedName>
        <fullName evidence="1">Uncharacterized protein</fullName>
    </submittedName>
</protein>
<proteinExistence type="predicted"/>
<sequence>QVRVAPAPIFTAPAPVAQVRVAPAPVFTAPAPVVAAPAPVQIVQAPVQRQIITRRPGEIFLNQVARPQIFSRPAIAPVAPFLGGGNIQFTLGGTQLIGGPVVAPAPRPVVVAQAPAFAAPRPVVVAQRPAVFAQRPVVVQQAPVVAAPRQVVVQQAPIVAAPRQVVVAQRPAVVAQAPIVTAPRPVVVAQRPAVFGQRPVVVEQAPVVTAQRPVVVAAPRPSVIAQRPVVVEQRPQVISQVKGGVIGNNILARRIPQMVYNDGGNRFLGIDIIGGYRVGDPRFGYAQLPYTGARRFATLGSLSQTQIPIQSSIEAGPTLFAPAPAPILASLTKAPLSVSAPVAKTVSRVAAPLGLSPITKTAPSVVTQEEVVGPLGDRQVVTTVTKSEPAPVVVSGPSKIGGAVVNSPLGFAGIGKTSPAKTITQEEVVGPLGDRQVVTTVTESDSNRLVGGKIGGAVVSSPLGLTAVGQHATKTITQEEVVGPLGDPQVVTTVTKTQPSAVVAGPSKIGGLATGGFAGIGRAPAKTITQEEVVGPLGDRQVVTTVTESDSNRLVGGKIGGAVVSSPLGLTAVGQPATKTITQEEVVGPLGDPQVITTVTKTEPTAVVAGPSKIGGFATGGFAAVGQGPSKVITQEEVVGPAGDTQVLTTVTETDSSRLLGGKIGGPVVASPLGLTAVGQTATKTITQEEVVGPLGDSQVVTTVTKTEQAPISSIVQQEEVLSPISGLRTTSHLTQEIAQDPIETAITQAKLATPFSQALVDPLGSGQTQVAIDSISDPSTVTQVKETTFADPFTGAVNKVTEVSKSSVSDSIVQQNIADTVVQESISPAFGGGLRFSPRLTFLSQHPYDVPDSGILRSLLTRPVVQQQQELEQILVK</sequence>
<dbReference type="Proteomes" id="UP000499080">
    <property type="component" value="Unassembled WGS sequence"/>
</dbReference>
<organism evidence="1 2">
    <name type="scientific">Araneus ventricosus</name>
    <name type="common">Orbweaver spider</name>
    <name type="synonym">Epeira ventricosa</name>
    <dbReference type="NCBI Taxonomy" id="182803"/>
    <lineage>
        <taxon>Eukaryota</taxon>
        <taxon>Metazoa</taxon>
        <taxon>Ecdysozoa</taxon>
        <taxon>Arthropoda</taxon>
        <taxon>Chelicerata</taxon>
        <taxon>Arachnida</taxon>
        <taxon>Araneae</taxon>
        <taxon>Araneomorphae</taxon>
        <taxon>Entelegynae</taxon>
        <taxon>Araneoidea</taxon>
        <taxon>Araneidae</taxon>
        <taxon>Araneus</taxon>
    </lineage>
</organism>
<evidence type="ECO:0000313" key="1">
    <source>
        <dbReference type="EMBL" id="GBM87169.1"/>
    </source>
</evidence>
<accession>A0A4Y2JCA4</accession>
<evidence type="ECO:0000313" key="2">
    <source>
        <dbReference type="Proteomes" id="UP000499080"/>
    </source>
</evidence>
<gene>
    <name evidence="1" type="ORF">AVEN_6106_1</name>
</gene>
<name>A0A4Y2JCA4_ARAVE</name>
<reference evidence="1 2" key="1">
    <citation type="journal article" date="2019" name="Sci. Rep.">
        <title>Orb-weaving spider Araneus ventricosus genome elucidates the spidroin gene catalogue.</title>
        <authorList>
            <person name="Kono N."/>
            <person name="Nakamura H."/>
            <person name="Ohtoshi R."/>
            <person name="Moran D.A.P."/>
            <person name="Shinohara A."/>
            <person name="Yoshida Y."/>
            <person name="Fujiwara M."/>
            <person name="Mori M."/>
            <person name="Tomita M."/>
            <person name="Arakawa K."/>
        </authorList>
    </citation>
    <scope>NUCLEOTIDE SEQUENCE [LARGE SCALE GENOMIC DNA]</scope>
</reference>
<dbReference type="AlphaFoldDB" id="A0A4Y2JCA4"/>
<dbReference type="EMBL" id="BGPR01003363">
    <property type="protein sequence ID" value="GBM87169.1"/>
    <property type="molecule type" value="Genomic_DNA"/>
</dbReference>
<feature type="non-terminal residue" evidence="1">
    <location>
        <position position="1"/>
    </location>
</feature>
<dbReference type="OrthoDB" id="6427656at2759"/>
<comment type="caution">
    <text evidence="1">The sequence shown here is derived from an EMBL/GenBank/DDBJ whole genome shotgun (WGS) entry which is preliminary data.</text>
</comment>